<accession>A0A5J6ZAQ2</accession>
<feature type="region of interest" description="Disordered" evidence="1">
    <location>
        <begin position="67"/>
        <end position="87"/>
    </location>
</feature>
<keyword evidence="4" id="KW-1185">Reference proteome</keyword>
<feature type="region of interest" description="Disordered" evidence="1">
    <location>
        <begin position="287"/>
        <end position="476"/>
    </location>
</feature>
<dbReference type="KEGG" id="cuo:CUROG_06795"/>
<dbReference type="Pfam" id="PF18957">
    <property type="entry name" value="RibLong"/>
    <property type="match status" value="2"/>
</dbReference>
<feature type="compositionally biased region" description="Polar residues" evidence="1">
    <location>
        <begin position="428"/>
        <end position="443"/>
    </location>
</feature>
<feature type="compositionally biased region" description="Polar residues" evidence="1">
    <location>
        <begin position="67"/>
        <end position="78"/>
    </location>
</feature>
<dbReference type="AlphaFoldDB" id="A0A5J6ZAQ2"/>
<evidence type="ECO:0000313" key="3">
    <source>
        <dbReference type="EMBL" id="QFQ02715.1"/>
    </source>
</evidence>
<evidence type="ECO:0000313" key="4">
    <source>
        <dbReference type="Proteomes" id="UP000326711"/>
    </source>
</evidence>
<feature type="domain" description="Long Rib" evidence="2">
    <location>
        <begin position="92"/>
        <end position="180"/>
    </location>
</feature>
<feature type="compositionally biased region" description="Low complexity" evidence="1">
    <location>
        <begin position="352"/>
        <end position="363"/>
    </location>
</feature>
<evidence type="ECO:0000256" key="1">
    <source>
        <dbReference type="SAM" id="MobiDB-lite"/>
    </source>
</evidence>
<name>A0A5J6ZAQ2_9CORY</name>
<gene>
    <name evidence="3" type="ORF">CUROG_06795</name>
</gene>
<sequence length="516" mass="55210" precursor="true">MDPRAVAATAQFFVRVRKGDNEAMRRRLPALLFGAVVATSAIVIPQSFAQDTVTEVTGTIVGAETPTSEWVDTPTSEWGESEEQTEAQQKDAFEAEYGTVVGDPGDTVRWSPSWLDESSPEGATFEVVGTWPQGFSGQIDHNTGDLWVTAPIGFTDGGTLSVPILIEYDDGTREFSRAYFKINPVIDDVMDADIHEPSLRDLTTPADRGVSTSIQHKDGQFFPVGTAFTLSSAPDPRVSVLVERTTGSLQIIPLEGAAAGNSVPISILVSYPDGSSETVTMKVTLTEPVDGLGGSDEPSARQEPTDTEQSGEATDPVASDKPTVPAEPTETQSPTASSAEPTEPEQSEPTVEPAESSSAAQPEESTKPMAEPEPTDTSQDDPRSPEDLPRGTRPTESEQNDVSDPVRPESERTPTISNADPDAVRLLPSTQAEAEATSGQNGSSPGGGDSAETNETEPSQPREDRGADRRERPRVFDPWQGVILVKFDTLLDLVMTGLPFVVEMIKDGRIRVPESS</sequence>
<feature type="compositionally biased region" description="Basic and acidic residues" evidence="1">
    <location>
        <begin position="460"/>
        <end position="475"/>
    </location>
</feature>
<reference evidence="4" key="1">
    <citation type="submission" date="2019-10" db="EMBL/GenBank/DDBJ databases">
        <title>Complete genome sequence of Corynebacterium urogenitalis DSM 108747, isolated from the genital tract of a cow.</title>
        <authorList>
            <person name="Ruckert C."/>
            <person name="Ballas P."/>
            <person name="Wagener K."/>
            <person name="Drillich M."/>
            <person name="Kaempfer P."/>
            <person name="Busse H.-J."/>
            <person name="Ehling-Schulz M."/>
        </authorList>
    </citation>
    <scope>NUCLEOTIDE SEQUENCE [LARGE SCALE GENOMIC DNA]</scope>
    <source>
        <strain evidence="4">LMM 1652</strain>
    </source>
</reference>
<organism evidence="3 4">
    <name type="scientific">Corynebacterium urogenitale</name>
    <dbReference type="NCBI Taxonomy" id="2487892"/>
    <lineage>
        <taxon>Bacteria</taxon>
        <taxon>Bacillati</taxon>
        <taxon>Actinomycetota</taxon>
        <taxon>Actinomycetes</taxon>
        <taxon>Mycobacteriales</taxon>
        <taxon>Corynebacteriaceae</taxon>
        <taxon>Corynebacterium</taxon>
    </lineage>
</organism>
<dbReference type="Proteomes" id="UP000326711">
    <property type="component" value="Chromosome"/>
</dbReference>
<proteinExistence type="predicted"/>
<protein>
    <recommendedName>
        <fullName evidence="2">Long Rib domain-containing protein</fullName>
    </recommendedName>
</protein>
<dbReference type="InterPro" id="IPR044055">
    <property type="entry name" value="RibLong"/>
</dbReference>
<dbReference type="NCBIfam" id="NF038186">
    <property type="entry name" value="YPDG_rpt"/>
    <property type="match status" value="1"/>
</dbReference>
<feature type="compositionally biased region" description="Basic and acidic residues" evidence="1">
    <location>
        <begin position="380"/>
        <end position="396"/>
    </location>
</feature>
<feature type="domain" description="Long Rib" evidence="2">
    <location>
        <begin position="192"/>
        <end position="285"/>
    </location>
</feature>
<dbReference type="EMBL" id="CP045032">
    <property type="protein sequence ID" value="QFQ02715.1"/>
    <property type="molecule type" value="Genomic_DNA"/>
</dbReference>
<feature type="compositionally biased region" description="Polar residues" evidence="1">
    <location>
        <begin position="329"/>
        <end position="340"/>
    </location>
</feature>
<evidence type="ECO:0000259" key="2">
    <source>
        <dbReference type="Pfam" id="PF18957"/>
    </source>
</evidence>